<dbReference type="InterPro" id="IPR036388">
    <property type="entry name" value="WH-like_DNA-bd_sf"/>
</dbReference>
<evidence type="ECO:0000256" key="2">
    <source>
        <dbReference type="ARBA" id="ARBA00023015"/>
    </source>
</evidence>
<evidence type="ECO:0000259" key="5">
    <source>
        <dbReference type="Pfam" id="PF08281"/>
    </source>
</evidence>
<keyword evidence="2" id="KW-0805">Transcription regulation</keyword>
<dbReference type="InterPro" id="IPR013324">
    <property type="entry name" value="RNA_pol_sigma_r3/r4-like"/>
</dbReference>
<organism evidence="6 7">
    <name type="scientific">Amycolatopsis halotolerans</name>
    <dbReference type="NCBI Taxonomy" id="330083"/>
    <lineage>
        <taxon>Bacteria</taxon>
        <taxon>Bacillati</taxon>
        <taxon>Actinomycetota</taxon>
        <taxon>Actinomycetes</taxon>
        <taxon>Pseudonocardiales</taxon>
        <taxon>Pseudonocardiaceae</taxon>
        <taxon>Amycolatopsis</taxon>
    </lineage>
</organism>
<feature type="domain" description="RNA polymerase sigma factor 70 region 4 type 2" evidence="5">
    <location>
        <begin position="100"/>
        <end position="148"/>
    </location>
</feature>
<proteinExistence type="inferred from homology"/>
<dbReference type="Pfam" id="PF08281">
    <property type="entry name" value="Sigma70_r4_2"/>
    <property type="match status" value="1"/>
</dbReference>
<dbReference type="Proteomes" id="UP001595764">
    <property type="component" value="Unassembled WGS sequence"/>
</dbReference>
<dbReference type="SUPFAM" id="SSF88659">
    <property type="entry name" value="Sigma3 and sigma4 domains of RNA polymerase sigma factors"/>
    <property type="match status" value="1"/>
</dbReference>
<evidence type="ECO:0000256" key="4">
    <source>
        <dbReference type="ARBA" id="ARBA00023163"/>
    </source>
</evidence>
<dbReference type="RefSeq" id="WP_377868438.1">
    <property type="nucleotide sequence ID" value="NZ_JBHMAY010000006.1"/>
</dbReference>
<evidence type="ECO:0000256" key="3">
    <source>
        <dbReference type="ARBA" id="ARBA00023082"/>
    </source>
</evidence>
<comment type="similarity">
    <text evidence="1">Belongs to the sigma-70 factor family. ECF subfamily.</text>
</comment>
<evidence type="ECO:0000313" key="6">
    <source>
        <dbReference type="EMBL" id="MFC3510523.1"/>
    </source>
</evidence>
<reference evidence="7" key="1">
    <citation type="journal article" date="2019" name="Int. J. Syst. Evol. Microbiol.">
        <title>The Global Catalogue of Microorganisms (GCM) 10K type strain sequencing project: providing services to taxonomists for standard genome sequencing and annotation.</title>
        <authorList>
            <consortium name="The Broad Institute Genomics Platform"/>
            <consortium name="The Broad Institute Genome Sequencing Center for Infectious Disease"/>
            <person name="Wu L."/>
            <person name="Ma J."/>
        </authorList>
    </citation>
    <scope>NUCLEOTIDE SEQUENCE [LARGE SCALE GENOMIC DNA]</scope>
    <source>
        <strain evidence="7">CGMCC 4.7682</strain>
    </source>
</reference>
<comment type="caution">
    <text evidence="6">The sequence shown here is derived from an EMBL/GenBank/DDBJ whole genome shotgun (WGS) entry which is preliminary data.</text>
</comment>
<accession>A0ABV7QDV8</accession>
<keyword evidence="3" id="KW-0731">Sigma factor</keyword>
<name>A0ABV7QDV8_9PSEU</name>
<dbReference type="Gene3D" id="1.10.10.10">
    <property type="entry name" value="Winged helix-like DNA-binding domain superfamily/Winged helix DNA-binding domain"/>
    <property type="match status" value="1"/>
</dbReference>
<sequence>MTAAPHDAHLRALPSWLSGDPSFGERMVSLGYRVARNLGSSSRVRKRVWRRVTAELAASDVAGPDYGRLARDRILASLHTEFPSARQTAKLDSAAREAVLLDELALLPPRQRFALWATAMEHRSLADIADTTGWTPTQVARLLRTGLRTVGSHTPE</sequence>
<protein>
    <submittedName>
        <fullName evidence="6">Sigma factor-like helix-turn-helix DNA-binding protein</fullName>
    </submittedName>
</protein>
<dbReference type="EMBL" id="JBHRWI010000014">
    <property type="protein sequence ID" value="MFC3510523.1"/>
    <property type="molecule type" value="Genomic_DNA"/>
</dbReference>
<evidence type="ECO:0000313" key="7">
    <source>
        <dbReference type="Proteomes" id="UP001595764"/>
    </source>
</evidence>
<keyword evidence="4" id="KW-0804">Transcription</keyword>
<dbReference type="InterPro" id="IPR013249">
    <property type="entry name" value="RNA_pol_sigma70_r4_t2"/>
</dbReference>
<gene>
    <name evidence="6" type="ORF">ACFORO_10150</name>
</gene>
<keyword evidence="7" id="KW-1185">Reference proteome</keyword>
<evidence type="ECO:0000256" key="1">
    <source>
        <dbReference type="ARBA" id="ARBA00010641"/>
    </source>
</evidence>